<feature type="compositionally biased region" description="Basic and acidic residues" evidence="1">
    <location>
        <begin position="24"/>
        <end position="88"/>
    </location>
</feature>
<dbReference type="EMBL" id="JAGSXJ010000022">
    <property type="protein sequence ID" value="KAH6677862.1"/>
    <property type="molecule type" value="Genomic_DNA"/>
</dbReference>
<dbReference type="Proteomes" id="UP000770015">
    <property type="component" value="Unassembled WGS sequence"/>
</dbReference>
<proteinExistence type="predicted"/>
<feature type="compositionally biased region" description="Acidic residues" evidence="1">
    <location>
        <begin position="160"/>
        <end position="170"/>
    </location>
</feature>
<reference evidence="2" key="1">
    <citation type="journal article" date="2021" name="Nat. Commun.">
        <title>Genetic determinants of endophytism in the Arabidopsis root mycobiome.</title>
        <authorList>
            <person name="Mesny F."/>
            <person name="Miyauchi S."/>
            <person name="Thiergart T."/>
            <person name="Pickel B."/>
            <person name="Atanasova L."/>
            <person name="Karlsson M."/>
            <person name="Huettel B."/>
            <person name="Barry K.W."/>
            <person name="Haridas S."/>
            <person name="Chen C."/>
            <person name="Bauer D."/>
            <person name="Andreopoulos W."/>
            <person name="Pangilinan J."/>
            <person name="LaButti K."/>
            <person name="Riley R."/>
            <person name="Lipzen A."/>
            <person name="Clum A."/>
            <person name="Drula E."/>
            <person name="Henrissat B."/>
            <person name="Kohler A."/>
            <person name="Grigoriev I.V."/>
            <person name="Martin F.M."/>
            <person name="Hacquard S."/>
        </authorList>
    </citation>
    <scope>NUCLEOTIDE SEQUENCE</scope>
    <source>
        <strain evidence="2">MPI-SDFR-AT-0117</strain>
    </source>
</reference>
<accession>A0A9P8V6J2</accession>
<name>A0A9P8V6J2_9PEZI</name>
<feature type="compositionally biased region" description="Basic and acidic residues" evidence="1">
    <location>
        <begin position="240"/>
        <end position="251"/>
    </location>
</feature>
<sequence length="251" mass="29048">MNYDNFSRSPPADRPPATPARNLNSEDVRESLRFRRDNPISPFGDREAFQPRRPRGNSDIRRGADYHEGFDYVRGPGDREGRNLGRGLDEPEGPIYLDILDFWDAPPGIYSQFVSESVIEDRRRTSSRRPRRTLFPRETLPPLPGRRPSSGRFSMTVNPDELEEYDEEDPEYLREQPIRGNIGRSARRIDPSRPSSRAYPARDSSRPFSEEYYPRWPEDDPLRPSGSYYTPPGPGPSARRPGDDWRWPQGI</sequence>
<evidence type="ECO:0000313" key="2">
    <source>
        <dbReference type="EMBL" id="KAH6677862.1"/>
    </source>
</evidence>
<feature type="compositionally biased region" description="Basic and acidic residues" evidence="1">
    <location>
        <begin position="203"/>
        <end position="222"/>
    </location>
</feature>
<evidence type="ECO:0000256" key="1">
    <source>
        <dbReference type="SAM" id="MobiDB-lite"/>
    </source>
</evidence>
<dbReference type="AlphaFoldDB" id="A0A9P8V6J2"/>
<keyword evidence="3" id="KW-1185">Reference proteome</keyword>
<feature type="region of interest" description="Disordered" evidence="1">
    <location>
        <begin position="1"/>
        <end position="88"/>
    </location>
</feature>
<feature type="compositionally biased region" description="Basic residues" evidence="1">
    <location>
        <begin position="125"/>
        <end position="134"/>
    </location>
</feature>
<organism evidence="2 3">
    <name type="scientific">Plectosphaerella plurivora</name>
    <dbReference type="NCBI Taxonomy" id="936078"/>
    <lineage>
        <taxon>Eukaryota</taxon>
        <taxon>Fungi</taxon>
        <taxon>Dikarya</taxon>
        <taxon>Ascomycota</taxon>
        <taxon>Pezizomycotina</taxon>
        <taxon>Sordariomycetes</taxon>
        <taxon>Hypocreomycetidae</taxon>
        <taxon>Glomerellales</taxon>
        <taxon>Plectosphaerellaceae</taxon>
        <taxon>Plectosphaerella</taxon>
    </lineage>
</organism>
<feature type="region of interest" description="Disordered" evidence="1">
    <location>
        <begin position="119"/>
        <end position="251"/>
    </location>
</feature>
<gene>
    <name evidence="2" type="ORF">F5X68DRAFT_234938</name>
</gene>
<evidence type="ECO:0000313" key="3">
    <source>
        <dbReference type="Proteomes" id="UP000770015"/>
    </source>
</evidence>
<comment type="caution">
    <text evidence="2">The sequence shown here is derived from an EMBL/GenBank/DDBJ whole genome shotgun (WGS) entry which is preliminary data.</text>
</comment>
<protein>
    <submittedName>
        <fullName evidence="2">Uncharacterized protein</fullName>
    </submittedName>
</protein>